<keyword evidence="4" id="KW-1185">Reference proteome</keyword>
<feature type="transmembrane region" description="Helical" evidence="1">
    <location>
        <begin position="64"/>
        <end position="87"/>
    </location>
</feature>
<evidence type="ECO:0000256" key="1">
    <source>
        <dbReference type="SAM" id="Phobius"/>
    </source>
</evidence>
<feature type="transmembrane region" description="Helical" evidence="1">
    <location>
        <begin position="94"/>
        <end position="114"/>
    </location>
</feature>
<dbReference type="EMBL" id="SMFO01000012">
    <property type="protein sequence ID" value="TDE02183.1"/>
    <property type="molecule type" value="Genomic_DNA"/>
</dbReference>
<reference evidence="3 4" key="1">
    <citation type="submission" date="2019-03" db="EMBL/GenBank/DDBJ databases">
        <title>Flavobacterium TSA-D2 sp. nov., isolated from arctic soil.</title>
        <authorList>
            <person name="Chaudhary D.K."/>
        </authorList>
    </citation>
    <scope>NUCLEOTIDE SEQUENCE [LARGE SCALE GENOMIC DNA]</scope>
    <source>
        <strain evidence="3 4">TSA-D2</strain>
    </source>
</reference>
<proteinExistence type="predicted"/>
<keyword evidence="1" id="KW-0812">Transmembrane</keyword>
<accession>A0A4R5CWI9</accession>
<evidence type="ECO:0000313" key="3">
    <source>
        <dbReference type="EMBL" id="TDE02183.1"/>
    </source>
</evidence>
<name>A0A4R5CWI9_9FLAO</name>
<evidence type="ECO:0000313" key="4">
    <source>
        <dbReference type="Proteomes" id="UP000294597"/>
    </source>
</evidence>
<dbReference type="AlphaFoldDB" id="A0A4R5CWI9"/>
<dbReference type="PANTHER" id="PTHR42709:SF11">
    <property type="entry name" value="DEDA FAMILY PROTEIN"/>
    <property type="match status" value="1"/>
</dbReference>
<dbReference type="Pfam" id="PF09335">
    <property type="entry name" value="VTT_dom"/>
    <property type="match status" value="1"/>
</dbReference>
<feature type="transmembrane region" description="Helical" evidence="1">
    <location>
        <begin position="23"/>
        <end position="44"/>
    </location>
</feature>
<feature type="transmembrane region" description="Helical" evidence="1">
    <location>
        <begin position="174"/>
        <end position="195"/>
    </location>
</feature>
<comment type="caution">
    <text evidence="3">The sequence shown here is derived from an EMBL/GenBank/DDBJ whole genome shotgun (WGS) entry which is preliminary data.</text>
</comment>
<organism evidence="3 4">
    <name type="scientific">Flavobacterium hiemivividum</name>
    <dbReference type="NCBI Taxonomy" id="2541734"/>
    <lineage>
        <taxon>Bacteria</taxon>
        <taxon>Pseudomonadati</taxon>
        <taxon>Bacteroidota</taxon>
        <taxon>Flavobacteriia</taxon>
        <taxon>Flavobacteriales</taxon>
        <taxon>Flavobacteriaceae</taxon>
        <taxon>Flavobacterium</taxon>
    </lineage>
</organism>
<feature type="transmembrane region" description="Helical" evidence="1">
    <location>
        <begin position="145"/>
        <end position="167"/>
    </location>
</feature>
<keyword evidence="1" id="KW-1133">Transmembrane helix</keyword>
<dbReference type="GO" id="GO:0005886">
    <property type="term" value="C:plasma membrane"/>
    <property type="evidence" value="ECO:0007669"/>
    <property type="project" value="TreeGrafter"/>
</dbReference>
<dbReference type="Proteomes" id="UP000294597">
    <property type="component" value="Unassembled WGS sequence"/>
</dbReference>
<keyword evidence="1" id="KW-0472">Membrane</keyword>
<gene>
    <name evidence="3" type="ORF">E0F98_13535</name>
</gene>
<sequence>MKRLQLLNRYYKMTQFYSFLKDTAVKGGIVIVVFVTILLALEYFLLDFNELLNTLVATYSPPIIFSFFLLSETVLGLVPPELFIAWASKSETPWLFLFVLATMSYVGGIIAYFLGNRLFLIPAIKNHIENKIAIHIVNLRKWGGFFVFIGAMLPLPHSIVSLACGLIKYNFKQYLLVALFRYLRFVIYAFIIFQIF</sequence>
<dbReference type="InterPro" id="IPR032816">
    <property type="entry name" value="VTT_dom"/>
</dbReference>
<feature type="domain" description="VTT" evidence="2">
    <location>
        <begin position="79"/>
        <end position="192"/>
    </location>
</feature>
<dbReference type="InterPro" id="IPR051311">
    <property type="entry name" value="DedA_domain"/>
</dbReference>
<protein>
    <submittedName>
        <fullName evidence="3">Short-chain dehydrogenase</fullName>
    </submittedName>
</protein>
<dbReference type="PANTHER" id="PTHR42709">
    <property type="entry name" value="ALKALINE PHOSPHATASE LIKE PROTEIN"/>
    <property type="match status" value="1"/>
</dbReference>
<evidence type="ECO:0000259" key="2">
    <source>
        <dbReference type="Pfam" id="PF09335"/>
    </source>
</evidence>